<keyword evidence="2" id="KW-1185">Reference proteome</keyword>
<name>A0ACC0UXG8_9HYPO</name>
<sequence length="678" mass="73435">MNRANREIVLIDALQMAGEADADVINISIGQDMYWEAGDVFASIFQKLLDQGTSVVVSAGNSGGGGLFWASEPALSPYAIAVGSVSNTKMVTTYHGAASDGKTVDYASLVPINDTESAFNVFSLAVDEDCTEEKWLAATSDFPDKSLVIMLNQVNSRCYLTILKQLTVSTGIGKVFQVTYDDLDASIAPPGAETVEFQNFQITPETAQLIADGLTAQGTNYTLTFEDTDVHDSKQVTSGTMNAFSSYGPTMEMSLKPQFSAPGGNILSTWVTTGGIGYAVVSGTSMAAPYAAGVYALIKGSNPELSPSEIRRRMQSTSTPLMDLHDDVLSATAKQGSGILNAQGAVNSGTFLQPSEINLRDSSEPSTRNITIENTSGQTQVYKLGHGGAASMETWPDLYDEKTSNPFRFREANIEAFAQVSFSVDSVEVPASSSKTVEFTITPPSDMDVHKLPVYGGYITLDSDTESLVVPYLGVPYKRSSVSMLEVPDEVSYYTSDPQPPTGIPRFPYVRTSNTEKRNNDMASYTFSNGTDADLPRFELLGMQATDYMRFDVVPVDTEFEADLLGFDPSVQHNTTKPEVDISTLDRFLGVPSYGSIMIVIGGYDKPQTAYQYRSRGIGYIGGYWPEAKVALDNGTVHELPDADYRILVRGLKSGYELEDADGYESWLSPILRIKTVA</sequence>
<comment type="caution">
    <text evidence="1">The sequence shown here is derived from an EMBL/GenBank/DDBJ whole genome shotgun (WGS) entry which is preliminary data.</text>
</comment>
<accession>A0ACC0UXG8</accession>
<dbReference type="Proteomes" id="UP001163324">
    <property type="component" value="Chromosome 7"/>
</dbReference>
<evidence type="ECO:0000313" key="1">
    <source>
        <dbReference type="EMBL" id="KAI9897917.1"/>
    </source>
</evidence>
<dbReference type="EMBL" id="CM047946">
    <property type="protein sequence ID" value="KAI9897917.1"/>
    <property type="molecule type" value="Genomic_DNA"/>
</dbReference>
<evidence type="ECO:0000313" key="2">
    <source>
        <dbReference type="Proteomes" id="UP001163324"/>
    </source>
</evidence>
<gene>
    <name evidence="1" type="ORF">N3K66_007773</name>
</gene>
<reference evidence="1" key="1">
    <citation type="submission" date="2022-10" db="EMBL/GenBank/DDBJ databases">
        <title>Complete Genome of Trichothecium roseum strain YXFP-22015, a Plant Pathogen Isolated from Citrus.</title>
        <authorList>
            <person name="Wang Y."/>
            <person name="Zhu L."/>
        </authorList>
    </citation>
    <scope>NUCLEOTIDE SEQUENCE</scope>
    <source>
        <strain evidence="1">YXFP-22015</strain>
    </source>
</reference>
<protein>
    <submittedName>
        <fullName evidence="1">Uncharacterized protein</fullName>
    </submittedName>
</protein>
<organism evidence="1 2">
    <name type="scientific">Trichothecium roseum</name>
    <dbReference type="NCBI Taxonomy" id="47278"/>
    <lineage>
        <taxon>Eukaryota</taxon>
        <taxon>Fungi</taxon>
        <taxon>Dikarya</taxon>
        <taxon>Ascomycota</taxon>
        <taxon>Pezizomycotina</taxon>
        <taxon>Sordariomycetes</taxon>
        <taxon>Hypocreomycetidae</taxon>
        <taxon>Hypocreales</taxon>
        <taxon>Hypocreales incertae sedis</taxon>
        <taxon>Trichothecium</taxon>
    </lineage>
</organism>
<proteinExistence type="predicted"/>